<gene>
    <name evidence="3" type="ordered locus">Caci_4430</name>
</gene>
<dbReference type="KEGG" id="cai:Caci_4430"/>
<dbReference type="eggNOG" id="ENOG502Z7S3">
    <property type="taxonomic scope" value="Bacteria"/>
</dbReference>
<dbReference type="SUPFAM" id="SSF109854">
    <property type="entry name" value="DinB/YfiT-like putative metalloenzymes"/>
    <property type="match status" value="1"/>
</dbReference>
<name>C7PW46_CATAD</name>
<dbReference type="InterPro" id="IPR024344">
    <property type="entry name" value="MDMPI_metal-binding"/>
</dbReference>
<evidence type="ECO:0000259" key="1">
    <source>
        <dbReference type="Pfam" id="PF08608"/>
    </source>
</evidence>
<evidence type="ECO:0000313" key="4">
    <source>
        <dbReference type="Proteomes" id="UP000000851"/>
    </source>
</evidence>
<organism evidence="3 4">
    <name type="scientific">Catenulispora acidiphila (strain DSM 44928 / JCM 14897 / NBRC 102108 / NRRL B-24433 / ID139908)</name>
    <dbReference type="NCBI Taxonomy" id="479433"/>
    <lineage>
        <taxon>Bacteria</taxon>
        <taxon>Bacillati</taxon>
        <taxon>Actinomycetota</taxon>
        <taxon>Actinomycetes</taxon>
        <taxon>Catenulisporales</taxon>
        <taxon>Catenulisporaceae</taxon>
        <taxon>Catenulispora</taxon>
    </lineage>
</organism>
<dbReference type="Proteomes" id="UP000000851">
    <property type="component" value="Chromosome"/>
</dbReference>
<keyword evidence="4" id="KW-1185">Reference proteome</keyword>
<dbReference type="EMBL" id="CP001700">
    <property type="protein sequence ID" value="ACU73294.1"/>
    <property type="molecule type" value="Genomic_DNA"/>
</dbReference>
<dbReference type="NCBIfam" id="TIGR03084">
    <property type="entry name" value="TIGR03084 family metal-binding protein"/>
    <property type="match status" value="1"/>
</dbReference>
<proteinExistence type="predicted"/>
<dbReference type="InParanoid" id="C7PW46"/>
<feature type="domain" description="tRNA wybutosine-synthesis" evidence="1">
    <location>
        <begin position="186"/>
        <end position="231"/>
    </location>
</feature>
<dbReference type="GO" id="GO:0046872">
    <property type="term" value="F:metal ion binding"/>
    <property type="evidence" value="ECO:0007669"/>
    <property type="project" value="InterPro"/>
</dbReference>
<sequence length="264" mass="28220">MAVLDDLLEDLAAESGALDALLAPLEDAAWRTPTPAPGWTVAHQIAHLAWTDRVAALAARDPEAFTAMLTAALQESGTAFVDQEAERGAQQSPAELLAAWRADRHDLAAALPAVPPGGKLPWFGPPMGAATMATARLMETWAHGQDVADALGVKREPTARLRNVAHLGVRTRDFAYIQRGLPVPDSEFRIELTAPDGSLWTWGPETAAERVSGPALDFCLLVAQRRHRDDLAVQVVGDQADQWLNIAQVFAGPSGSGRSKGQFS</sequence>
<dbReference type="Gene3D" id="1.20.120.450">
    <property type="entry name" value="dinb family like domain"/>
    <property type="match status" value="1"/>
</dbReference>
<dbReference type="Pfam" id="PF08608">
    <property type="entry name" value="Wyosine_form"/>
    <property type="match status" value="1"/>
</dbReference>
<dbReference type="NCBIfam" id="TIGR03083">
    <property type="entry name" value="maleylpyruvate isomerase family mycothiol-dependent enzyme"/>
    <property type="match status" value="1"/>
</dbReference>
<dbReference type="Pfam" id="PF11716">
    <property type="entry name" value="MDMPI_N"/>
    <property type="match status" value="1"/>
</dbReference>
<dbReference type="InterPro" id="IPR017517">
    <property type="entry name" value="Maleyloyr_isom"/>
</dbReference>
<dbReference type="STRING" id="479433.Caci_4430"/>
<dbReference type="AlphaFoldDB" id="C7PW46"/>
<dbReference type="RefSeq" id="WP_015793023.1">
    <property type="nucleotide sequence ID" value="NC_013131.1"/>
</dbReference>
<accession>C7PW46</accession>
<dbReference type="InterPro" id="IPR034660">
    <property type="entry name" value="DinB/YfiT-like"/>
</dbReference>
<dbReference type="InterPro" id="IPR013917">
    <property type="entry name" value="tRNA_wybutosine-synth"/>
</dbReference>
<reference evidence="3 4" key="1">
    <citation type="journal article" date="2009" name="Stand. Genomic Sci.">
        <title>Complete genome sequence of Catenulispora acidiphila type strain (ID 139908).</title>
        <authorList>
            <person name="Copeland A."/>
            <person name="Lapidus A."/>
            <person name="Glavina Del Rio T."/>
            <person name="Nolan M."/>
            <person name="Lucas S."/>
            <person name="Chen F."/>
            <person name="Tice H."/>
            <person name="Cheng J.F."/>
            <person name="Bruce D."/>
            <person name="Goodwin L."/>
            <person name="Pitluck S."/>
            <person name="Mikhailova N."/>
            <person name="Pati A."/>
            <person name="Ivanova N."/>
            <person name="Mavromatis K."/>
            <person name="Chen A."/>
            <person name="Palaniappan K."/>
            <person name="Chain P."/>
            <person name="Land M."/>
            <person name="Hauser L."/>
            <person name="Chang Y.J."/>
            <person name="Jeffries C.D."/>
            <person name="Chertkov O."/>
            <person name="Brettin T."/>
            <person name="Detter J.C."/>
            <person name="Han C."/>
            <person name="Ali Z."/>
            <person name="Tindall B.J."/>
            <person name="Goker M."/>
            <person name="Bristow J."/>
            <person name="Eisen J.A."/>
            <person name="Markowitz V."/>
            <person name="Hugenholtz P."/>
            <person name="Kyrpides N.C."/>
            <person name="Klenk H.P."/>
        </authorList>
    </citation>
    <scope>NUCLEOTIDE SEQUENCE [LARGE SCALE GENOMIC DNA]</scope>
    <source>
        <strain evidence="4">DSM 44928 / JCM 14897 / NBRC 102108 / NRRL B-24433 / ID139908</strain>
    </source>
</reference>
<evidence type="ECO:0000313" key="3">
    <source>
        <dbReference type="EMBL" id="ACU73294.1"/>
    </source>
</evidence>
<dbReference type="HOGENOM" id="CLU_067335_0_0_11"/>
<dbReference type="OrthoDB" id="113180at2"/>
<evidence type="ECO:0000259" key="2">
    <source>
        <dbReference type="Pfam" id="PF11716"/>
    </source>
</evidence>
<dbReference type="InterPro" id="IPR017518">
    <property type="entry name" value="CHP03084"/>
</dbReference>
<protein>
    <submittedName>
        <fullName evidence="3">Wyosine base formation domain protein</fullName>
    </submittedName>
</protein>
<feature type="domain" description="Mycothiol-dependent maleylpyruvate isomerase metal-binding" evidence="2">
    <location>
        <begin position="11"/>
        <end position="148"/>
    </location>
</feature>